<gene>
    <name evidence="3" type="ORF">KMZ68_16995</name>
</gene>
<dbReference type="InterPro" id="IPR008258">
    <property type="entry name" value="Transglycosylase_SLT_dom_1"/>
</dbReference>
<protein>
    <submittedName>
        <fullName evidence="3">Transglycosylase SLT domain-containing protein</fullName>
    </submittedName>
</protein>
<dbReference type="SUPFAM" id="SSF53955">
    <property type="entry name" value="Lysozyme-like"/>
    <property type="match status" value="1"/>
</dbReference>
<sequence>MSVDASIATATAGIDPSRARIAGAIRQAADTTGTSFEYMLATAKMESNFNPKAAASTSSARGLYQFIDQTWLGTVKEAGSQLGYGKYADAISRSPSGSYYVSDPAARTAIMKLRDDPTAASAMAGVLTQSNSFKLTGKIGRRPTDGELYMAHFMGVGGAAKLISKAEDNPGASAARLFPNAAAANRPIFYDRAGRARSVSEVYSVLNSRYASAANSPATRTAMAAAGGEMPRRVTLASATPATVSIDNAAYLSSFPDSRAVTPVATASQPALQTASLPQTEPIFRSLFQAGERSQPVSPAVQELWGNSSSLTSVASATSDAGAALAQKPEIRAPRPLDLFSDRAGTFSS</sequence>
<accession>A0A975NK86</accession>
<name>A0A975NK86_9BRAD</name>
<feature type="domain" description="Transglycosylase SLT" evidence="2">
    <location>
        <begin position="25"/>
        <end position="79"/>
    </location>
</feature>
<dbReference type="Gene3D" id="1.10.530.10">
    <property type="match status" value="1"/>
</dbReference>
<evidence type="ECO:0000259" key="2">
    <source>
        <dbReference type="Pfam" id="PF01464"/>
    </source>
</evidence>
<evidence type="ECO:0000256" key="1">
    <source>
        <dbReference type="ARBA" id="ARBA00009387"/>
    </source>
</evidence>
<dbReference type="EMBL" id="CP076135">
    <property type="protein sequence ID" value="QWG16688.1"/>
    <property type="molecule type" value="Genomic_DNA"/>
</dbReference>
<organism evidence="3 4">
    <name type="scientific">Bradyrhizobium sediminis</name>
    <dbReference type="NCBI Taxonomy" id="2840469"/>
    <lineage>
        <taxon>Bacteria</taxon>
        <taxon>Pseudomonadati</taxon>
        <taxon>Pseudomonadota</taxon>
        <taxon>Alphaproteobacteria</taxon>
        <taxon>Hyphomicrobiales</taxon>
        <taxon>Nitrobacteraceae</taxon>
        <taxon>Bradyrhizobium</taxon>
    </lineage>
</organism>
<dbReference type="KEGG" id="bsei:KMZ68_16995"/>
<dbReference type="Proteomes" id="UP000680805">
    <property type="component" value="Chromosome"/>
</dbReference>
<evidence type="ECO:0000313" key="3">
    <source>
        <dbReference type="EMBL" id="QWG16688.1"/>
    </source>
</evidence>
<proteinExistence type="inferred from homology"/>
<dbReference type="AlphaFoldDB" id="A0A975NK86"/>
<dbReference type="InterPro" id="IPR023346">
    <property type="entry name" value="Lysozyme-like_dom_sf"/>
</dbReference>
<reference evidence="3" key="1">
    <citation type="submission" date="2021-06" db="EMBL/GenBank/DDBJ databases">
        <title>Bradyrhizobium sp. S2-11-2 Genome sequencing.</title>
        <authorList>
            <person name="Jin L."/>
        </authorList>
    </citation>
    <scope>NUCLEOTIDE SEQUENCE</scope>
    <source>
        <strain evidence="3">S2-11-2</strain>
    </source>
</reference>
<comment type="similarity">
    <text evidence="1">Belongs to the virb1 family.</text>
</comment>
<dbReference type="RefSeq" id="WP_215612368.1">
    <property type="nucleotide sequence ID" value="NZ_CP076135.1"/>
</dbReference>
<dbReference type="Pfam" id="PF01464">
    <property type="entry name" value="SLT"/>
    <property type="match status" value="1"/>
</dbReference>
<evidence type="ECO:0000313" key="4">
    <source>
        <dbReference type="Proteomes" id="UP000680805"/>
    </source>
</evidence>